<feature type="non-terminal residue" evidence="3">
    <location>
        <position position="1"/>
    </location>
</feature>
<dbReference type="EMBL" id="WJJP01000261">
    <property type="protein sequence ID" value="MBD3324579.1"/>
    <property type="molecule type" value="Genomic_DNA"/>
</dbReference>
<dbReference type="InterPro" id="IPR036812">
    <property type="entry name" value="NAD(P)_OxRdtase_dom_sf"/>
</dbReference>
<evidence type="ECO:0000313" key="3">
    <source>
        <dbReference type="EMBL" id="MBD3324579.1"/>
    </source>
</evidence>
<proteinExistence type="predicted"/>
<reference evidence="3" key="1">
    <citation type="submission" date="2019-11" db="EMBL/GenBank/DDBJ databases">
        <title>Microbial mats filling the niche in hypersaline microbial mats.</title>
        <authorList>
            <person name="Wong H.L."/>
            <person name="Macleod F.I."/>
            <person name="White R.A. III"/>
            <person name="Burns B.P."/>
        </authorList>
    </citation>
    <scope>NUCLEOTIDE SEQUENCE</scope>
    <source>
        <strain evidence="3">Rbin_158</strain>
    </source>
</reference>
<organism evidence="3 4">
    <name type="scientific">candidate division KSB3 bacterium</name>
    <dbReference type="NCBI Taxonomy" id="2044937"/>
    <lineage>
        <taxon>Bacteria</taxon>
        <taxon>candidate division KSB3</taxon>
    </lineage>
</organism>
<dbReference type="Gene3D" id="3.20.20.100">
    <property type="entry name" value="NADP-dependent oxidoreductase domain"/>
    <property type="match status" value="1"/>
</dbReference>
<dbReference type="InterPro" id="IPR023210">
    <property type="entry name" value="NADP_OxRdtase_dom"/>
</dbReference>
<evidence type="ECO:0000259" key="2">
    <source>
        <dbReference type="Pfam" id="PF00248"/>
    </source>
</evidence>
<sequence length="114" mass="12759">SPLAQGLLTGKFHENPHLIQQRQGFRKYQKAFKPEGLEQSRPVIEVLNALAQKYQVTPAQVALNWLVTFHGDLVVAIPGATKVTHAQQNTGAMTFRLTQEELERLDQVSAPFKP</sequence>
<accession>A0A9D5JUN8</accession>
<dbReference type="PANTHER" id="PTHR43625">
    <property type="entry name" value="AFLATOXIN B1 ALDEHYDE REDUCTASE"/>
    <property type="match status" value="1"/>
</dbReference>
<dbReference type="GO" id="GO:0016491">
    <property type="term" value="F:oxidoreductase activity"/>
    <property type="evidence" value="ECO:0007669"/>
    <property type="project" value="UniProtKB-KW"/>
</dbReference>
<gene>
    <name evidence="3" type="ORF">GF339_08335</name>
</gene>
<dbReference type="InterPro" id="IPR050791">
    <property type="entry name" value="Aldo-Keto_reductase"/>
</dbReference>
<keyword evidence="1" id="KW-0560">Oxidoreductase</keyword>
<dbReference type="Pfam" id="PF00248">
    <property type="entry name" value="Aldo_ket_red"/>
    <property type="match status" value="1"/>
</dbReference>
<dbReference type="GO" id="GO:0005737">
    <property type="term" value="C:cytoplasm"/>
    <property type="evidence" value="ECO:0007669"/>
    <property type="project" value="TreeGrafter"/>
</dbReference>
<feature type="domain" description="NADP-dependent oxidoreductase" evidence="2">
    <location>
        <begin position="1"/>
        <end position="109"/>
    </location>
</feature>
<dbReference type="AlphaFoldDB" id="A0A9D5JUN8"/>
<comment type="caution">
    <text evidence="3">The sequence shown here is derived from an EMBL/GenBank/DDBJ whole genome shotgun (WGS) entry which is preliminary data.</text>
</comment>
<name>A0A9D5JUN8_9BACT</name>
<protein>
    <submittedName>
        <fullName evidence="3">Aldo/keto reductase</fullName>
    </submittedName>
</protein>
<evidence type="ECO:0000313" key="4">
    <source>
        <dbReference type="Proteomes" id="UP000649604"/>
    </source>
</evidence>
<evidence type="ECO:0000256" key="1">
    <source>
        <dbReference type="ARBA" id="ARBA00023002"/>
    </source>
</evidence>
<dbReference type="Proteomes" id="UP000649604">
    <property type="component" value="Unassembled WGS sequence"/>
</dbReference>
<dbReference type="PANTHER" id="PTHR43625:SF5">
    <property type="entry name" value="PYRIDOXAL REDUCTASE, CHLOROPLASTIC"/>
    <property type="match status" value="1"/>
</dbReference>
<dbReference type="SUPFAM" id="SSF51430">
    <property type="entry name" value="NAD(P)-linked oxidoreductase"/>
    <property type="match status" value="1"/>
</dbReference>